<dbReference type="InterPro" id="IPR059000">
    <property type="entry name" value="ATPase_P-type_domA"/>
</dbReference>
<accession>A0A6L0WHM7</accession>
<feature type="region of interest" description="Disordered" evidence="6">
    <location>
        <begin position="900"/>
        <end position="924"/>
    </location>
</feature>
<dbReference type="Gene3D" id="3.40.50.1000">
    <property type="entry name" value="HAD superfamily/HAD-like"/>
    <property type="match status" value="1"/>
</dbReference>
<dbReference type="Proteomes" id="UP000255414">
    <property type="component" value="Chromosome 4"/>
</dbReference>
<dbReference type="SMR" id="A0A6L0WHM7"/>
<feature type="transmembrane region" description="Helical" evidence="7">
    <location>
        <begin position="701"/>
        <end position="718"/>
    </location>
</feature>
<keyword evidence="3" id="KW-1278">Translocase</keyword>
<dbReference type="PANTHER" id="PTHR42861">
    <property type="entry name" value="CALCIUM-TRANSPORTING ATPASE"/>
    <property type="match status" value="1"/>
</dbReference>
<evidence type="ECO:0000313" key="9">
    <source>
        <dbReference type="EMBL" id="CAC9442155.1"/>
    </source>
</evidence>
<feature type="transmembrane region" description="Helical" evidence="7">
    <location>
        <begin position="739"/>
        <end position="765"/>
    </location>
</feature>
<feature type="transmembrane region" description="Helical" evidence="7">
    <location>
        <begin position="242"/>
        <end position="264"/>
    </location>
</feature>
<dbReference type="NCBIfam" id="TIGR01494">
    <property type="entry name" value="ATPase_P-type"/>
    <property type="match status" value="2"/>
</dbReference>
<keyword evidence="2 7" id="KW-0812">Transmembrane</keyword>
<dbReference type="GO" id="GO:0016020">
    <property type="term" value="C:membrane"/>
    <property type="evidence" value="ECO:0007669"/>
    <property type="project" value="UniProtKB-SubCell"/>
</dbReference>
<dbReference type="InterPro" id="IPR023299">
    <property type="entry name" value="ATPase_P-typ_cyto_dom_N"/>
</dbReference>
<feature type="transmembrane region" description="Helical" evidence="7">
    <location>
        <begin position="823"/>
        <end position="839"/>
    </location>
</feature>
<dbReference type="InterPro" id="IPR008250">
    <property type="entry name" value="ATPase_P-typ_transduc_dom_A_sf"/>
</dbReference>
<dbReference type="Gene3D" id="2.70.150.10">
    <property type="entry name" value="Calcium-transporting ATPase, cytoplasmic transduction domain A"/>
    <property type="match status" value="1"/>
</dbReference>
<dbReference type="SUPFAM" id="SSF56784">
    <property type="entry name" value="HAD-like"/>
    <property type="match status" value="1"/>
</dbReference>
<keyword evidence="4 7" id="KW-1133">Transmembrane helix</keyword>
<dbReference type="Pfam" id="PF00702">
    <property type="entry name" value="Hydrolase"/>
    <property type="match status" value="1"/>
</dbReference>
<evidence type="ECO:0000256" key="7">
    <source>
        <dbReference type="SAM" id="Phobius"/>
    </source>
</evidence>
<dbReference type="GO" id="GO:0016887">
    <property type="term" value="F:ATP hydrolysis activity"/>
    <property type="evidence" value="ECO:0007669"/>
    <property type="project" value="InterPro"/>
</dbReference>
<sequence length="957" mass="101785">MSSNSAAASPVDGSVGAPESWLPLNSVRAPPRALDSTAVYEARQRFGMNEVRLTVAPLHRIVVGALLSPSTALVAAGAFVYEVVGGSHCLWFTLAWLVVMRVAVLVTTALVDRARVRRLQRCLLPGRAVAYREETWAMVGSAQLVPGDLVQLVAGSVVFADCSLYSGSVLIDMSDVTGRTRTEAVTAGQLLIAGTKVVDGAADAVVRYTGPETFVGQTIELVERLPHGFEERQRLSRAYAGTYFLVAAVAVTAEVVLFGVLSGWDGYSVWKVARETTLLALLCTPLDFDLAVYVAVSRGASAAMQRSQAVLLRLRALLSLASVDMLLVDKTGTLSSGHCTLAAHHRAYLAGYPSRAAVVQLMALACRWRQPSLHATKRAVLRSADLDACDEYTQLDYVEHEGEHRSSALLRRRDGTLLRVTEGRLRSVLALVQHPESAAACVEAQRLVFAWSQSGLRCVAVAVAEGDDPWRLAGLLTFADPLRSDAAPLVSDCSRLGVAVTLISGDEHRAVAAAAEAVQLKSEVMCGRDVPPLRLWEAEHRSPASAISVTVDLSAAANSASEYAACRAYAEMQPRQKAALVRALQQSGRVVAVLGDGVNDAAAARLSDVGIALLSAEQGQAAARGALWGADIALTSDHLGAVVELLVVSRELFGTIYSVFFWVTAAALQLSVLGAALAVAVPRRCAGESSNEVGLGLPPSGLHVLTLAYINGLTLMWVSTEAGDDTYWTAAPCSLSYRVALLQASTMAFIGLVGGVALGIAGGLACDGRGWWPLVSPSMLPVITEEHLGGILTFYILYLNLFLTMSCASPVRAGWRFWRRSRLRVVLALAVVYGLYMTWAIDARPIFAACLCVYCGAVAVLQDMGKLTVHGICYCLGFRTYRACVDGMHGLQPHGRVDADEDAAAARPRRTTSTPSHDAAARRSSVPSSLNAVVGCIASLDVKLLCRARPTPMAPAE</sequence>
<dbReference type="PRINTS" id="PR00120">
    <property type="entry name" value="HATPASE"/>
</dbReference>
<evidence type="ECO:0000256" key="2">
    <source>
        <dbReference type="ARBA" id="ARBA00022692"/>
    </source>
</evidence>
<keyword evidence="5 7" id="KW-0472">Membrane</keyword>
<gene>
    <name evidence="9" type="ORF">LINF_040016200</name>
</gene>
<name>A0A6L0WHM7_LEIIN</name>
<dbReference type="OMA" id="CDEYTQL"/>
<evidence type="ECO:0000256" key="6">
    <source>
        <dbReference type="SAM" id="MobiDB-lite"/>
    </source>
</evidence>
<dbReference type="SFLD" id="SFLDF00027">
    <property type="entry name" value="p-type_atpase"/>
    <property type="match status" value="1"/>
</dbReference>
<dbReference type="EMBL" id="LR812937">
    <property type="protein sequence ID" value="CAC9442155.1"/>
    <property type="molecule type" value="Genomic_DNA"/>
</dbReference>
<feature type="domain" description="P-type ATPase A" evidence="8">
    <location>
        <begin position="124"/>
        <end position="223"/>
    </location>
</feature>
<dbReference type="InterPro" id="IPR023214">
    <property type="entry name" value="HAD_sf"/>
</dbReference>
<evidence type="ECO:0000256" key="3">
    <source>
        <dbReference type="ARBA" id="ARBA00022967"/>
    </source>
</evidence>
<feature type="transmembrane region" description="Helical" evidence="7">
    <location>
        <begin position="90"/>
        <end position="111"/>
    </location>
</feature>
<dbReference type="SUPFAM" id="SSF81653">
    <property type="entry name" value="Calcium ATPase, transduction domain A"/>
    <property type="match status" value="1"/>
</dbReference>
<dbReference type="Pfam" id="PF00122">
    <property type="entry name" value="E1-E2_ATPase"/>
    <property type="match status" value="1"/>
</dbReference>
<evidence type="ECO:0000313" key="10">
    <source>
        <dbReference type="Proteomes" id="UP000255414"/>
    </source>
</evidence>
<evidence type="ECO:0000256" key="5">
    <source>
        <dbReference type="ARBA" id="ARBA00023136"/>
    </source>
</evidence>
<comment type="subcellular location">
    <subcellularLocation>
        <location evidence="1">Membrane</location>
        <topology evidence="1">Multi-pass membrane protein</topology>
    </subcellularLocation>
</comment>
<dbReference type="SFLD" id="SFLDG00002">
    <property type="entry name" value="C1.7:_P-type_atpase_like"/>
    <property type="match status" value="1"/>
</dbReference>
<dbReference type="PRINTS" id="PR00119">
    <property type="entry name" value="CATATPASE"/>
</dbReference>
<proteinExistence type="predicted"/>
<dbReference type="Gene3D" id="1.20.1110.10">
    <property type="entry name" value="Calcium-transporting ATPase, transmembrane domain"/>
    <property type="match status" value="1"/>
</dbReference>
<dbReference type="InterPro" id="IPR044492">
    <property type="entry name" value="P_typ_ATPase_HD_dom"/>
</dbReference>
<reference evidence="9" key="1">
    <citation type="submission" date="2020-06" db="EMBL/GenBank/DDBJ databases">
        <authorList>
            <person name="Gonzalez-de la Fuente S."/>
            <person name="Peiro-Pastor R."/>
            <person name="Rastrojo A."/>
            <person name="Moreno J."/>
            <person name="Carrasco-Ramiro F."/>
            <person name="Requena JM."/>
            <person name="Aguado B."/>
        </authorList>
    </citation>
    <scope>NUCLEOTIDE SEQUENCE</scope>
</reference>
<feature type="transmembrane region" description="Helical" evidence="7">
    <location>
        <begin position="788"/>
        <end position="811"/>
    </location>
</feature>
<dbReference type="InterPro" id="IPR036412">
    <property type="entry name" value="HAD-like_sf"/>
</dbReference>
<protein>
    <submittedName>
        <fullName evidence="9">Proton_motive_ATPase_-_putative</fullName>
    </submittedName>
</protein>
<dbReference type="AlphaFoldDB" id="A0A6L0WHM7"/>
<dbReference type="SFLD" id="SFLDS00003">
    <property type="entry name" value="Haloacid_Dehalogenase"/>
    <property type="match status" value="1"/>
</dbReference>
<dbReference type="InterPro" id="IPR001757">
    <property type="entry name" value="P_typ_ATPase"/>
</dbReference>
<organism evidence="9 10">
    <name type="scientific">Leishmania infantum</name>
    <dbReference type="NCBI Taxonomy" id="5671"/>
    <lineage>
        <taxon>Eukaryota</taxon>
        <taxon>Discoba</taxon>
        <taxon>Euglenozoa</taxon>
        <taxon>Kinetoplastea</taxon>
        <taxon>Metakinetoplastina</taxon>
        <taxon>Trypanosomatida</taxon>
        <taxon>Trypanosomatidae</taxon>
        <taxon>Leishmaniinae</taxon>
        <taxon>Leishmania</taxon>
    </lineage>
</organism>
<dbReference type="GO" id="GO:0005524">
    <property type="term" value="F:ATP binding"/>
    <property type="evidence" value="ECO:0007669"/>
    <property type="project" value="InterPro"/>
</dbReference>
<evidence type="ECO:0000259" key="8">
    <source>
        <dbReference type="Pfam" id="PF00122"/>
    </source>
</evidence>
<evidence type="ECO:0000256" key="1">
    <source>
        <dbReference type="ARBA" id="ARBA00004141"/>
    </source>
</evidence>
<dbReference type="Gene3D" id="3.40.1110.10">
    <property type="entry name" value="Calcium-transporting ATPase, cytoplasmic domain N"/>
    <property type="match status" value="1"/>
</dbReference>
<feature type="transmembrane region" description="Helical" evidence="7">
    <location>
        <begin position="659"/>
        <end position="681"/>
    </location>
</feature>
<evidence type="ECO:0000256" key="4">
    <source>
        <dbReference type="ARBA" id="ARBA00022989"/>
    </source>
</evidence>
<feature type="transmembrane region" description="Helical" evidence="7">
    <location>
        <begin position="61"/>
        <end position="84"/>
    </location>
</feature>
<feature type="transmembrane region" description="Helical" evidence="7">
    <location>
        <begin position="276"/>
        <end position="296"/>
    </location>
</feature>